<dbReference type="EMBL" id="JAIWQS010000008">
    <property type="protein sequence ID" value="KAJ8899809.1"/>
    <property type="molecule type" value="Genomic_DNA"/>
</dbReference>
<reference evidence="3 4" key="1">
    <citation type="submission" date="2021-09" db="EMBL/GenBank/DDBJ databases">
        <title>Genomic insights and catalytic innovation underlie evolution of tropane alkaloids biosynthesis.</title>
        <authorList>
            <person name="Wang Y.-J."/>
            <person name="Tian T."/>
            <person name="Huang J.-P."/>
            <person name="Huang S.-X."/>
        </authorList>
    </citation>
    <scope>NUCLEOTIDE SEQUENCE [LARGE SCALE GENOMIC DNA]</scope>
    <source>
        <strain evidence="3">KIB-2018</strain>
        <tissue evidence="3">Leaf</tissue>
    </source>
</reference>
<dbReference type="PANTHER" id="PTHR31672:SF11">
    <property type="entry name" value="F-BOX PROTEIN CPR1-LIKE ISOFORM X2"/>
    <property type="match status" value="1"/>
</dbReference>
<dbReference type="InterPro" id="IPR001810">
    <property type="entry name" value="F-box_dom"/>
</dbReference>
<dbReference type="Pfam" id="PF08268">
    <property type="entry name" value="FBA_3"/>
    <property type="match status" value="1"/>
</dbReference>
<dbReference type="Proteomes" id="UP001159364">
    <property type="component" value="Linkage Group LG08"/>
</dbReference>
<dbReference type="InterPro" id="IPR013187">
    <property type="entry name" value="F-box-assoc_dom_typ3"/>
</dbReference>
<dbReference type="SUPFAM" id="SSF81383">
    <property type="entry name" value="F-box domain"/>
    <property type="match status" value="1"/>
</dbReference>
<dbReference type="Gene3D" id="1.20.1280.50">
    <property type="match status" value="1"/>
</dbReference>
<evidence type="ECO:0000256" key="1">
    <source>
        <dbReference type="SAM" id="MobiDB-lite"/>
    </source>
</evidence>
<sequence length="222" mass="25546">MSKTKRRSKTKGKNLMKNEDTDKDHHPLPLPHIPDEIIYSILLRVSPEALQKKMRYICYSWFNLISSSRFRKLQNEIHEEKQELIIQCSSGNPVCRTYLLVMEEEGVDFQLTHFRLNQKGRIRASCNGFIVVNDPKNVKLLHVMNLVTKKSVTLPPCGSGCRHSSCGIALTFNSSTQEYKVVHIYVDGYGIEIYTLGCSESAWNRIPGPFHGREHERIITQE</sequence>
<dbReference type="AlphaFoldDB" id="A0AAV8UBG9"/>
<name>A0AAV8UBG9_9ROSI</name>
<organism evidence="3 4">
    <name type="scientific">Erythroxylum novogranatense</name>
    <dbReference type="NCBI Taxonomy" id="1862640"/>
    <lineage>
        <taxon>Eukaryota</taxon>
        <taxon>Viridiplantae</taxon>
        <taxon>Streptophyta</taxon>
        <taxon>Embryophyta</taxon>
        <taxon>Tracheophyta</taxon>
        <taxon>Spermatophyta</taxon>
        <taxon>Magnoliopsida</taxon>
        <taxon>eudicotyledons</taxon>
        <taxon>Gunneridae</taxon>
        <taxon>Pentapetalae</taxon>
        <taxon>rosids</taxon>
        <taxon>fabids</taxon>
        <taxon>Malpighiales</taxon>
        <taxon>Erythroxylaceae</taxon>
        <taxon>Erythroxylum</taxon>
    </lineage>
</organism>
<evidence type="ECO:0000259" key="2">
    <source>
        <dbReference type="PROSITE" id="PS50181"/>
    </source>
</evidence>
<dbReference type="InterPro" id="IPR050796">
    <property type="entry name" value="SCF_F-box_component"/>
</dbReference>
<dbReference type="InterPro" id="IPR036047">
    <property type="entry name" value="F-box-like_dom_sf"/>
</dbReference>
<feature type="compositionally biased region" description="Basic and acidic residues" evidence="1">
    <location>
        <begin position="16"/>
        <end position="27"/>
    </location>
</feature>
<evidence type="ECO:0000313" key="3">
    <source>
        <dbReference type="EMBL" id="KAJ8899809.1"/>
    </source>
</evidence>
<feature type="domain" description="F-box" evidence="2">
    <location>
        <begin position="27"/>
        <end position="73"/>
    </location>
</feature>
<evidence type="ECO:0000313" key="4">
    <source>
        <dbReference type="Proteomes" id="UP001159364"/>
    </source>
</evidence>
<feature type="compositionally biased region" description="Basic residues" evidence="1">
    <location>
        <begin position="1"/>
        <end position="14"/>
    </location>
</feature>
<accession>A0AAV8UBG9</accession>
<comment type="caution">
    <text evidence="3">The sequence shown here is derived from an EMBL/GenBank/DDBJ whole genome shotgun (WGS) entry which is preliminary data.</text>
</comment>
<keyword evidence="4" id="KW-1185">Reference proteome</keyword>
<proteinExistence type="predicted"/>
<dbReference type="PANTHER" id="PTHR31672">
    <property type="entry name" value="BNACNNG10540D PROTEIN"/>
    <property type="match status" value="1"/>
</dbReference>
<gene>
    <name evidence="3" type="ORF">K2173_019510</name>
</gene>
<protein>
    <recommendedName>
        <fullName evidence="2">F-box domain-containing protein</fullName>
    </recommendedName>
</protein>
<dbReference type="PROSITE" id="PS50181">
    <property type="entry name" value="FBOX"/>
    <property type="match status" value="1"/>
</dbReference>
<feature type="region of interest" description="Disordered" evidence="1">
    <location>
        <begin position="1"/>
        <end position="28"/>
    </location>
</feature>